<dbReference type="EMBL" id="LT882685">
    <property type="protein sequence ID" value="SMY28426.1"/>
    <property type="molecule type" value="Genomic_DNA"/>
</dbReference>
<gene>
    <name evidence="1" type="ORF">ZT1A5_G9871</name>
</gene>
<dbReference type="Proteomes" id="UP000215453">
    <property type="component" value="Chromosome 10"/>
</dbReference>
<evidence type="ECO:0008006" key="3">
    <source>
        <dbReference type="Google" id="ProtNLM"/>
    </source>
</evidence>
<name>A0A1Y6LVK5_ZYMTR</name>
<organism evidence="1 2">
    <name type="scientific">Zymoseptoria tritici ST99CH_1A5</name>
    <dbReference type="NCBI Taxonomy" id="1276529"/>
    <lineage>
        <taxon>Eukaryota</taxon>
        <taxon>Fungi</taxon>
        <taxon>Dikarya</taxon>
        <taxon>Ascomycota</taxon>
        <taxon>Pezizomycotina</taxon>
        <taxon>Dothideomycetes</taxon>
        <taxon>Dothideomycetidae</taxon>
        <taxon>Mycosphaerellales</taxon>
        <taxon>Mycosphaerellaceae</taxon>
        <taxon>Zymoseptoria</taxon>
    </lineage>
</organism>
<evidence type="ECO:0000313" key="2">
    <source>
        <dbReference type="Proteomes" id="UP000215453"/>
    </source>
</evidence>
<dbReference type="AlphaFoldDB" id="A0A1Y6LVK5"/>
<reference evidence="1 2" key="1">
    <citation type="submission" date="2016-10" db="EMBL/GenBank/DDBJ databases">
        <authorList>
            <person name="Varghese N."/>
        </authorList>
    </citation>
    <scope>NUCLEOTIDE SEQUENCE [LARGE SCALE GENOMIC DNA]</scope>
</reference>
<evidence type="ECO:0000313" key="1">
    <source>
        <dbReference type="EMBL" id="SMY28426.1"/>
    </source>
</evidence>
<proteinExistence type="predicted"/>
<sequence length="287" mass="32303">MPSTESRLLSLPRELREEVYKHAMTLSFSPPTRALRVIPPIETDQLYNWTDPPRWQPLNLLLVSHQVRHETLKLISRLESTNSFHATLDIFTSGSVYTPKWTLVNLGIRPKSKLDLHVNLTIVSGEAFVRNHQDSSPGVAFKTLLNLLNRFIFDGPSFLDYEPSFKIPGPFYINTLSAHVAFKDDYTPDTWSSTWASVFARLQDLARLPAAREYIGRIDASTKYVYEGKETELEAHFDVGPGKTVANGGRKGRAGGKDSAAVWVAWGFPFGEDWLAMNRQGGERGLP</sequence>
<protein>
    <recommendedName>
        <fullName evidence="3">F-box domain-containing protein</fullName>
    </recommendedName>
</protein>
<accession>A0A1Y6LVK5</accession>